<organism evidence="6">
    <name type="scientific">Dichomitus squalens</name>
    <dbReference type="NCBI Taxonomy" id="114155"/>
    <lineage>
        <taxon>Eukaryota</taxon>
        <taxon>Fungi</taxon>
        <taxon>Dikarya</taxon>
        <taxon>Basidiomycota</taxon>
        <taxon>Agaricomycotina</taxon>
        <taxon>Agaricomycetes</taxon>
        <taxon>Polyporales</taxon>
        <taxon>Polyporaceae</taxon>
        <taxon>Dichomitus</taxon>
    </lineage>
</organism>
<dbReference type="Gene3D" id="3.30.160.60">
    <property type="entry name" value="Classic Zinc Finger"/>
    <property type="match status" value="1"/>
</dbReference>
<evidence type="ECO:0000256" key="2">
    <source>
        <dbReference type="ARBA" id="ARBA00022771"/>
    </source>
</evidence>
<evidence type="ECO:0000313" key="6">
    <source>
        <dbReference type="EMBL" id="TBU35473.1"/>
    </source>
</evidence>
<reference evidence="6" key="1">
    <citation type="submission" date="2019-01" db="EMBL/GenBank/DDBJ databases">
        <title>Draft genome sequences of three monokaryotic isolates of the white-rot basidiomycete fungus Dichomitus squalens.</title>
        <authorList>
            <consortium name="DOE Joint Genome Institute"/>
            <person name="Lopez S.C."/>
            <person name="Andreopoulos B."/>
            <person name="Pangilinan J."/>
            <person name="Lipzen A."/>
            <person name="Riley R."/>
            <person name="Ahrendt S."/>
            <person name="Ng V."/>
            <person name="Barry K."/>
            <person name="Daum C."/>
            <person name="Grigoriev I.V."/>
            <person name="Hilden K.S."/>
            <person name="Makela M.R."/>
            <person name="de Vries R.P."/>
        </authorList>
    </citation>
    <scope>NUCLEOTIDE SEQUENCE [LARGE SCALE GENOMIC DNA]</scope>
    <source>
        <strain evidence="6">OM18370.1</strain>
    </source>
</reference>
<dbReference type="SUPFAM" id="SSF57850">
    <property type="entry name" value="RING/U-box"/>
    <property type="match status" value="1"/>
</dbReference>
<dbReference type="EMBL" id="ML143386">
    <property type="protein sequence ID" value="TBU35473.1"/>
    <property type="molecule type" value="Genomic_DNA"/>
</dbReference>
<dbReference type="InterPro" id="IPR001841">
    <property type="entry name" value="Znf_RING"/>
</dbReference>
<name>A0A4V2K264_9APHY</name>
<dbReference type="InterPro" id="IPR036236">
    <property type="entry name" value="Znf_C2H2_sf"/>
</dbReference>
<keyword evidence="3" id="KW-0862">Zinc</keyword>
<gene>
    <name evidence="6" type="ORF">BD311DRAFT_744044</name>
</gene>
<keyword evidence="2 4" id="KW-0863">Zinc-finger</keyword>
<dbReference type="PROSITE" id="PS00028">
    <property type="entry name" value="ZINC_FINGER_C2H2_1"/>
    <property type="match status" value="1"/>
</dbReference>
<dbReference type="AlphaFoldDB" id="A0A4V2K264"/>
<dbReference type="Gene3D" id="3.30.40.10">
    <property type="entry name" value="Zinc/RING finger domain, C3HC4 (zinc finger)"/>
    <property type="match status" value="1"/>
</dbReference>
<feature type="domain" description="RING-type" evidence="5">
    <location>
        <begin position="112"/>
        <end position="151"/>
    </location>
</feature>
<dbReference type="GO" id="GO:0008270">
    <property type="term" value="F:zinc ion binding"/>
    <property type="evidence" value="ECO:0007669"/>
    <property type="project" value="UniProtKB-KW"/>
</dbReference>
<keyword evidence="1" id="KW-0479">Metal-binding</keyword>
<dbReference type="PROSITE" id="PS50089">
    <property type="entry name" value="ZF_RING_2"/>
    <property type="match status" value="1"/>
</dbReference>
<evidence type="ECO:0000259" key="5">
    <source>
        <dbReference type="PROSITE" id="PS50089"/>
    </source>
</evidence>
<dbReference type="InterPro" id="IPR013087">
    <property type="entry name" value="Znf_C2H2_type"/>
</dbReference>
<accession>A0A4V2K264</accession>
<evidence type="ECO:0000256" key="1">
    <source>
        <dbReference type="ARBA" id="ARBA00022723"/>
    </source>
</evidence>
<evidence type="ECO:0000256" key="3">
    <source>
        <dbReference type="ARBA" id="ARBA00022833"/>
    </source>
</evidence>
<evidence type="ECO:0000256" key="4">
    <source>
        <dbReference type="PROSITE-ProRule" id="PRU00175"/>
    </source>
</evidence>
<dbReference type="SUPFAM" id="SSF57667">
    <property type="entry name" value="beta-beta-alpha zinc fingers"/>
    <property type="match status" value="1"/>
</dbReference>
<dbReference type="OrthoDB" id="6333297at2759"/>
<dbReference type="Proteomes" id="UP000292957">
    <property type="component" value="Unassembled WGS sequence"/>
</dbReference>
<dbReference type="InterPro" id="IPR017907">
    <property type="entry name" value="Znf_RING_CS"/>
</dbReference>
<sequence>MPPTRCYQCRRDFTSLHRARQHVRQLGHTEGIGFVCPVYDRTFDETAQYTHHIAIPRCVSPDPFIQREVNVRKLVYLQIAEEADDQLYNRSGGTTQQKETQSSSSFATSWQCGSCGRGACLDPVATLCGHVFCHSCIIKELQKSTQCSVCEQDFFIRLDVSRIDI</sequence>
<dbReference type="InterPro" id="IPR013083">
    <property type="entry name" value="Znf_RING/FYVE/PHD"/>
</dbReference>
<dbReference type="PROSITE" id="PS00518">
    <property type="entry name" value="ZF_RING_1"/>
    <property type="match status" value="1"/>
</dbReference>
<protein>
    <recommendedName>
        <fullName evidence="5">RING-type domain-containing protein</fullName>
    </recommendedName>
</protein>
<proteinExistence type="predicted"/>